<dbReference type="PRINTS" id="PR00364">
    <property type="entry name" value="DISEASERSIST"/>
</dbReference>
<name>A0ABU7RUC2_9ACTN</name>
<keyword evidence="2" id="KW-0812">Transmembrane</keyword>
<dbReference type="InterPro" id="IPR007111">
    <property type="entry name" value="NACHT_NTPase"/>
</dbReference>
<dbReference type="PANTHER" id="PTHR47691">
    <property type="entry name" value="REGULATOR-RELATED"/>
    <property type="match status" value="1"/>
</dbReference>
<reference evidence="4 5" key="1">
    <citation type="submission" date="2024-01" db="EMBL/GenBank/DDBJ databases">
        <title>Genome insights into Plantactinospora sonchi sp. nov.</title>
        <authorList>
            <person name="Wang L."/>
        </authorList>
    </citation>
    <scope>NUCLEOTIDE SEQUENCE [LARGE SCALE GENOMIC DNA]</scope>
    <source>
        <strain evidence="4 5">NEAU-QY2</strain>
    </source>
</reference>
<feature type="region of interest" description="Disordered" evidence="1">
    <location>
        <begin position="776"/>
        <end position="806"/>
    </location>
</feature>
<comment type="caution">
    <text evidence="4">The sequence shown here is derived from an EMBL/GenBank/DDBJ whole genome shotgun (WGS) entry which is preliminary data.</text>
</comment>
<evidence type="ECO:0000256" key="2">
    <source>
        <dbReference type="SAM" id="Phobius"/>
    </source>
</evidence>
<keyword evidence="5" id="KW-1185">Reference proteome</keyword>
<dbReference type="Pfam" id="PF05729">
    <property type="entry name" value="NACHT"/>
    <property type="match status" value="1"/>
</dbReference>
<evidence type="ECO:0000256" key="1">
    <source>
        <dbReference type="SAM" id="MobiDB-lite"/>
    </source>
</evidence>
<dbReference type="Gene3D" id="3.40.50.300">
    <property type="entry name" value="P-loop containing nucleotide triphosphate hydrolases"/>
    <property type="match status" value="1"/>
</dbReference>
<keyword evidence="2" id="KW-1133">Transmembrane helix</keyword>
<keyword evidence="2" id="KW-0472">Membrane</keyword>
<organism evidence="4 5">
    <name type="scientific">Plantactinospora sonchi</name>
    <dbReference type="NCBI Taxonomy" id="1544735"/>
    <lineage>
        <taxon>Bacteria</taxon>
        <taxon>Bacillati</taxon>
        <taxon>Actinomycetota</taxon>
        <taxon>Actinomycetes</taxon>
        <taxon>Micromonosporales</taxon>
        <taxon>Micromonosporaceae</taxon>
        <taxon>Plantactinospora</taxon>
    </lineage>
</organism>
<protein>
    <submittedName>
        <fullName evidence="4">NACHT domain-containing protein</fullName>
    </submittedName>
</protein>
<dbReference type="Proteomes" id="UP001332243">
    <property type="component" value="Unassembled WGS sequence"/>
</dbReference>
<accession>A0ABU7RUC2</accession>
<dbReference type="SUPFAM" id="SSF52540">
    <property type="entry name" value="P-loop containing nucleoside triphosphate hydrolases"/>
    <property type="match status" value="1"/>
</dbReference>
<feature type="domain" description="NACHT" evidence="3">
    <location>
        <begin position="98"/>
        <end position="195"/>
    </location>
</feature>
<sequence>MAILFRPWLLPTIINITAVSTGALLMFVLLAVVRRRRAAAPPVAAVPGGLERTADSPRHQPVIPAELPPPGLLVGRDDTLAEMWTYLSTPAEDRSGPRLIVLHGARGVGKTALAIHLAHQVAEEYPDGQLLFRFDRADVTTPEERLAVFVWALNGPKERQPAPTEYRSWYHERTRRRRVLVILDDVESAEQILPLLPAGGRCLAVVTATGELPTLRESVPHLFSVPVGPLETPAATKLLDELVGGDRVPQEPTQAARIVAESAGYPVALSIAGAVLAGRRNWTLEVAVRRMEEAATTGPGDPDIAFTGVLDLAYALLTRAEQNALLVLGLADTRQVQPWMLAALLRGQRPDEQDPPGLAARLLDRLALARFAERQVDDESGVSAYTLPWYAQVYAARRMGTALDPETQQRIRGALRTEREGRVARDLERQLGQTVYQQLDEGRLNEALESARELLAWCREDDVRRVDSRSGATTPAKVREGLALVALGEVVAEFGWIDAAAAYVREARELGSGSLLVRARALRLSGSLRLGQRQIPEAEAELGEALEAVREAGDDVEHIRVLREQIVLQALRGDCAQGRRYAAQAKQLCAPQSSAARRELPGILLAHGVVEQMCADPERARELFSEAEKLTADPAAHQQLRCCWIRLQHARLLLQEEKFDQSREFAITALSGFTRLEHRYGAGHARLELGRAYLAEQNLERAIPLLEESHGTFRRCGDRWIMTDAATALAQAYHLADRVQEASALLKAAKQTYTRVGDAYGHWLAARLLWEVESELRDEPTEAGGSPPGGGPSRTRRPHATTVAAR</sequence>
<proteinExistence type="predicted"/>
<dbReference type="RefSeq" id="WP_331215233.1">
    <property type="nucleotide sequence ID" value="NZ_JAZGQK010000013.1"/>
</dbReference>
<dbReference type="Gene3D" id="1.25.40.10">
    <property type="entry name" value="Tetratricopeptide repeat domain"/>
    <property type="match status" value="2"/>
</dbReference>
<dbReference type="EMBL" id="JAZGQK010000013">
    <property type="protein sequence ID" value="MEE6260104.1"/>
    <property type="molecule type" value="Genomic_DNA"/>
</dbReference>
<evidence type="ECO:0000313" key="5">
    <source>
        <dbReference type="Proteomes" id="UP001332243"/>
    </source>
</evidence>
<evidence type="ECO:0000313" key="4">
    <source>
        <dbReference type="EMBL" id="MEE6260104.1"/>
    </source>
</evidence>
<dbReference type="InterPro" id="IPR011990">
    <property type="entry name" value="TPR-like_helical_dom_sf"/>
</dbReference>
<gene>
    <name evidence="4" type="ORF">V1633_16555</name>
</gene>
<evidence type="ECO:0000259" key="3">
    <source>
        <dbReference type="Pfam" id="PF05729"/>
    </source>
</evidence>
<dbReference type="InterPro" id="IPR027417">
    <property type="entry name" value="P-loop_NTPase"/>
</dbReference>
<feature type="transmembrane region" description="Helical" evidence="2">
    <location>
        <begin position="12"/>
        <end position="33"/>
    </location>
</feature>
<dbReference type="SUPFAM" id="SSF48452">
    <property type="entry name" value="TPR-like"/>
    <property type="match status" value="2"/>
</dbReference>
<dbReference type="PANTHER" id="PTHR47691:SF3">
    <property type="entry name" value="HTH-TYPE TRANSCRIPTIONAL REGULATOR RV0890C-RELATED"/>
    <property type="match status" value="1"/>
</dbReference>